<evidence type="ECO:0000256" key="2">
    <source>
        <dbReference type="SAM" id="SignalP"/>
    </source>
</evidence>
<dbReference type="InterPro" id="IPR050902">
    <property type="entry name" value="ABC_Transporter_SBP"/>
</dbReference>
<keyword evidence="1 2" id="KW-0732">Signal</keyword>
<evidence type="ECO:0000313" key="5">
    <source>
        <dbReference type="Proteomes" id="UP000470213"/>
    </source>
</evidence>
<accession>A0A7X5RK50</accession>
<dbReference type="Proteomes" id="UP000470213">
    <property type="component" value="Unassembled WGS sequence"/>
</dbReference>
<dbReference type="Pfam" id="PF01497">
    <property type="entry name" value="Peripla_BP_2"/>
    <property type="match status" value="1"/>
</dbReference>
<dbReference type="InterPro" id="IPR002491">
    <property type="entry name" value="ABC_transptr_periplasmic_BD"/>
</dbReference>
<dbReference type="PANTHER" id="PTHR30535">
    <property type="entry name" value="VITAMIN B12-BINDING PROTEIN"/>
    <property type="match status" value="1"/>
</dbReference>
<proteinExistence type="predicted"/>
<dbReference type="Gene3D" id="3.40.50.1980">
    <property type="entry name" value="Nitrogenase molybdenum iron protein domain"/>
    <property type="match status" value="2"/>
</dbReference>
<feature type="chain" id="PRO_5030888068" evidence="2">
    <location>
        <begin position="22"/>
        <end position="278"/>
    </location>
</feature>
<gene>
    <name evidence="4" type="ORF">GTH32_03625</name>
</gene>
<sequence>MRLFSLLIILLLCFFPTSNHADTTELPPSAASKALRIITLAPHLTEWVYSLGLGDNLVAVSAYSNYPNQAKSLPQVADFQGADLAAIVALDPTLILAWDGGNKPQDIQRLEGLGFRVFKAKVTEIEDIAKNIQALGALTDTEEKARQLTKTFLLELNALKQQYQNPPYKPVFYYSWTAPLMTIGEDAWPNKLLNVCGATTLFADSPVDYPQVSVQEVLTRQPQRLVAASQQSLAQLEKFWRPHRAYLTAPLIQVDPDVTSRFSLRLLTELKSLCKGIK</sequence>
<dbReference type="AlphaFoldDB" id="A0A7X5RK50"/>
<name>A0A7X5RK50_9ALTE</name>
<protein>
    <submittedName>
        <fullName evidence="4">ABC transporter substrate-binding protein</fullName>
    </submittedName>
</protein>
<dbReference type="GO" id="GO:0071281">
    <property type="term" value="P:cellular response to iron ion"/>
    <property type="evidence" value="ECO:0007669"/>
    <property type="project" value="TreeGrafter"/>
</dbReference>
<dbReference type="PROSITE" id="PS50983">
    <property type="entry name" value="FE_B12_PBP"/>
    <property type="match status" value="1"/>
</dbReference>
<dbReference type="NCBIfam" id="NF038402">
    <property type="entry name" value="TroA_like"/>
    <property type="match status" value="1"/>
</dbReference>
<dbReference type="EMBL" id="JAAAWN010000003">
    <property type="protein sequence ID" value="NDV90284.1"/>
    <property type="molecule type" value="Genomic_DNA"/>
</dbReference>
<organism evidence="4 5">
    <name type="scientific">Alteromonas profundi</name>
    <dbReference type="NCBI Taxonomy" id="2696062"/>
    <lineage>
        <taxon>Bacteria</taxon>
        <taxon>Pseudomonadati</taxon>
        <taxon>Pseudomonadota</taxon>
        <taxon>Gammaproteobacteria</taxon>
        <taxon>Alteromonadales</taxon>
        <taxon>Alteromonadaceae</taxon>
        <taxon>Alteromonas/Salinimonas group</taxon>
        <taxon>Alteromonas</taxon>
    </lineage>
</organism>
<feature type="signal peptide" evidence="2">
    <location>
        <begin position="1"/>
        <end position="21"/>
    </location>
</feature>
<evidence type="ECO:0000256" key="1">
    <source>
        <dbReference type="ARBA" id="ARBA00022729"/>
    </source>
</evidence>
<feature type="domain" description="Fe/B12 periplasmic-binding" evidence="3">
    <location>
        <begin position="36"/>
        <end position="278"/>
    </location>
</feature>
<evidence type="ECO:0000313" key="4">
    <source>
        <dbReference type="EMBL" id="NDV90284.1"/>
    </source>
</evidence>
<dbReference type="RefSeq" id="WP_163083877.1">
    <property type="nucleotide sequence ID" value="NZ_JAAAWN010000003.1"/>
</dbReference>
<dbReference type="SUPFAM" id="SSF53807">
    <property type="entry name" value="Helical backbone' metal receptor"/>
    <property type="match status" value="1"/>
</dbReference>
<dbReference type="InterPro" id="IPR054828">
    <property type="entry name" value="Vit_B12_bind_prot"/>
</dbReference>
<dbReference type="CDD" id="cd01144">
    <property type="entry name" value="BtuF"/>
    <property type="match status" value="1"/>
</dbReference>
<evidence type="ECO:0000259" key="3">
    <source>
        <dbReference type="PROSITE" id="PS50983"/>
    </source>
</evidence>
<reference evidence="4 5" key="1">
    <citation type="submission" date="2020-01" db="EMBL/GenBank/DDBJ databases">
        <authorList>
            <person name="Chen J."/>
            <person name="Zhu S."/>
            <person name="Yang J."/>
        </authorList>
    </citation>
    <scope>NUCLEOTIDE SEQUENCE [LARGE SCALE GENOMIC DNA]</scope>
    <source>
        <strain evidence="4 5">345S023</strain>
    </source>
</reference>
<keyword evidence="5" id="KW-1185">Reference proteome</keyword>
<dbReference type="PANTHER" id="PTHR30535:SF34">
    <property type="entry name" value="MOLYBDATE-BINDING PROTEIN MOLA"/>
    <property type="match status" value="1"/>
</dbReference>
<comment type="caution">
    <text evidence="4">The sequence shown here is derived from an EMBL/GenBank/DDBJ whole genome shotgun (WGS) entry which is preliminary data.</text>
</comment>